<sequence length="148" mass="16037">MGSSRALVIAFVVTGALLCTERASACSCARGTVEGALEAAALVAEIQVIEVGPPRDPDADPTSQPIRARVVRVFSTETAIADGDEIVFDHHTCNSMPHGPSSVGDRYVAFLARRRARLTQHFCSFSLSASEPLPHLLLQARRRWLARR</sequence>
<gene>
    <name evidence="1" type="ORF">DB32_003062</name>
</gene>
<accession>A0A0F6YHN8</accession>
<proteinExistence type="predicted"/>
<evidence type="ECO:0000313" key="2">
    <source>
        <dbReference type="Proteomes" id="UP000034883"/>
    </source>
</evidence>
<keyword evidence="2" id="KW-1185">Reference proteome</keyword>
<dbReference type="KEGG" id="samy:DB32_003062"/>
<evidence type="ECO:0000313" key="1">
    <source>
        <dbReference type="EMBL" id="AKF05913.1"/>
    </source>
</evidence>
<dbReference type="Proteomes" id="UP000034883">
    <property type="component" value="Chromosome"/>
</dbReference>
<organism evidence="1 2">
    <name type="scientific">Sandaracinus amylolyticus</name>
    <dbReference type="NCBI Taxonomy" id="927083"/>
    <lineage>
        <taxon>Bacteria</taxon>
        <taxon>Pseudomonadati</taxon>
        <taxon>Myxococcota</taxon>
        <taxon>Polyangia</taxon>
        <taxon>Polyangiales</taxon>
        <taxon>Sandaracinaceae</taxon>
        <taxon>Sandaracinus</taxon>
    </lineage>
</organism>
<dbReference type="RefSeq" id="WP_053233134.1">
    <property type="nucleotide sequence ID" value="NZ_CP011125.1"/>
</dbReference>
<dbReference type="AlphaFoldDB" id="A0A0F6YHN8"/>
<dbReference type="STRING" id="927083.DB32_003062"/>
<dbReference type="EMBL" id="CP011125">
    <property type="protein sequence ID" value="AKF05913.1"/>
    <property type="molecule type" value="Genomic_DNA"/>
</dbReference>
<protein>
    <submittedName>
        <fullName evidence="1">Uncharacterized protein</fullName>
    </submittedName>
</protein>
<reference evidence="1 2" key="1">
    <citation type="submission" date="2015-03" db="EMBL/GenBank/DDBJ databases">
        <title>Genome assembly of Sandaracinus amylolyticus DSM 53668.</title>
        <authorList>
            <person name="Sharma G."/>
            <person name="Subramanian S."/>
        </authorList>
    </citation>
    <scope>NUCLEOTIDE SEQUENCE [LARGE SCALE GENOMIC DNA]</scope>
    <source>
        <strain evidence="1 2">DSM 53668</strain>
    </source>
</reference>
<name>A0A0F6YHN8_9BACT</name>